<accession>A0A3R6FKN1</accession>
<sequence>MENTNIINATIKSSNIPHNWIYCFNTDCKRREECLRYRATVALGESRIWGNAVYPHALRPDGGCAQFKQLRIVRMAWGFSRLFKDVKSYDAPTLRSLMREYLGGCSTYYRYHHGEHKLLPEQQEWIKQLFSQYGYEDIEFDCSEETLDFQ</sequence>
<proteinExistence type="predicted"/>
<gene>
    <name evidence="1" type="ORF">DW060_06045</name>
</gene>
<dbReference type="OrthoDB" id="1070184at2"/>
<dbReference type="Proteomes" id="UP000286598">
    <property type="component" value="Unassembled WGS sequence"/>
</dbReference>
<dbReference type="Pfam" id="PF19555">
    <property type="entry name" value="DUF6078"/>
    <property type="match status" value="1"/>
</dbReference>
<evidence type="ECO:0000313" key="1">
    <source>
        <dbReference type="EMBL" id="RHK50983.1"/>
    </source>
</evidence>
<organism evidence="1 2">
    <name type="scientific">Leyella stercorea</name>
    <dbReference type="NCBI Taxonomy" id="363265"/>
    <lineage>
        <taxon>Bacteria</taxon>
        <taxon>Pseudomonadati</taxon>
        <taxon>Bacteroidota</taxon>
        <taxon>Bacteroidia</taxon>
        <taxon>Bacteroidales</taxon>
        <taxon>Prevotellaceae</taxon>
        <taxon>Leyella</taxon>
    </lineage>
</organism>
<dbReference type="InterPro" id="IPR045724">
    <property type="entry name" value="DUF6078"/>
</dbReference>
<dbReference type="AlphaFoldDB" id="A0A3R6FKN1"/>
<name>A0A3R6FKN1_9BACT</name>
<dbReference type="EMBL" id="QRNO01000023">
    <property type="protein sequence ID" value="RHK50983.1"/>
    <property type="molecule type" value="Genomic_DNA"/>
</dbReference>
<evidence type="ECO:0000313" key="2">
    <source>
        <dbReference type="Proteomes" id="UP000286598"/>
    </source>
</evidence>
<comment type="caution">
    <text evidence="1">The sequence shown here is derived from an EMBL/GenBank/DDBJ whole genome shotgun (WGS) entry which is preliminary data.</text>
</comment>
<reference evidence="1 2" key="1">
    <citation type="submission" date="2018-08" db="EMBL/GenBank/DDBJ databases">
        <title>A genome reference for cultivated species of the human gut microbiota.</title>
        <authorList>
            <person name="Zou Y."/>
            <person name="Xue W."/>
            <person name="Luo G."/>
        </authorList>
    </citation>
    <scope>NUCLEOTIDE SEQUENCE [LARGE SCALE GENOMIC DNA]</scope>
    <source>
        <strain evidence="1 2">AF42-9</strain>
    </source>
</reference>
<keyword evidence="2" id="KW-1185">Reference proteome</keyword>
<protein>
    <submittedName>
        <fullName evidence="1">Uncharacterized protein</fullName>
    </submittedName>
</protein>